<feature type="transmembrane region" description="Helical" evidence="1">
    <location>
        <begin position="12"/>
        <end position="29"/>
    </location>
</feature>
<gene>
    <name evidence="2" type="ORF">LCGC14_2321110</name>
</gene>
<proteinExistence type="predicted"/>
<keyword evidence="1" id="KW-0472">Membrane</keyword>
<reference evidence="2" key="1">
    <citation type="journal article" date="2015" name="Nature">
        <title>Complex archaea that bridge the gap between prokaryotes and eukaryotes.</title>
        <authorList>
            <person name="Spang A."/>
            <person name="Saw J.H."/>
            <person name="Jorgensen S.L."/>
            <person name="Zaremba-Niedzwiedzka K."/>
            <person name="Martijn J."/>
            <person name="Lind A.E."/>
            <person name="van Eijk R."/>
            <person name="Schleper C."/>
            <person name="Guy L."/>
            <person name="Ettema T.J."/>
        </authorList>
    </citation>
    <scope>NUCLEOTIDE SEQUENCE</scope>
</reference>
<evidence type="ECO:0000256" key="1">
    <source>
        <dbReference type="SAM" id="Phobius"/>
    </source>
</evidence>
<accession>A0A0F9FCK6</accession>
<dbReference type="EMBL" id="LAZR01033162">
    <property type="protein sequence ID" value="KKL48877.1"/>
    <property type="molecule type" value="Genomic_DNA"/>
</dbReference>
<protein>
    <submittedName>
        <fullName evidence="2">Uncharacterized protein</fullName>
    </submittedName>
</protein>
<evidence type="ECO:0000313" key="2">
    <source>
        <dbReference type="EMBL" id="KKL48877.1"/>
    </source>
</evidence>
<dbReference type="AlphaFoldDB" id="A0A0F9FCK6"/>
<comment type="caution">
    <text evidence="2">The sequence shown here is derived from an EMBL/GenBank/DDBJ whole genome shotgun (WGS) entry which is preliminary data.</text>
</comment>
<organism evidence="2">
    <name type="scientific">marine sediment metagenome</name>
    <dbReference type="NCBI Taxonomy" id="412755"/>
    <lineage>
        <taxon>unclassified sequences</taxon>
        <taxon>metagenomes</taxon>
        <taxon>ecological metagenomes</taxon>
    </lineage>
</organism>
<sequence length="58" mass="6223">MNNRPGVRTSEFWVMAIAMVLGGIVELTGMKMNVTEAAMTFGPAMAYVVSRGIAKMGK</sequence>
<keyword evidence="1" id="KW-1133">Transmembrane helix</keyword>
<name>A0A0F9FCK6_9ZZZZ</name>
<keyword evidence="1" id="KW-0812">Transmembrane</keyword>